<evidence type="ECO:0000313" key="2">
    <source>
        <dbReference type="EMBL" id="GAA2332174.1"/>
    </source>
</evidence>
<feature type="compositionally biased region" description="Low complexity" evidence="1">
    <location>
        <begin position="25"/>
        <end position="41"/>
    </location>
</feature>
<feature type="region of interest" description="Disordered" evidence="1">
    <location>
        <begin position="1"/>
        <end position="41"/>
    </location>
</feature>
<proteinExistence type="predicted"/>
<protein>
    <submittedName>
        <fullName evidence="2">Uncharacterized protein</fullName>
    </submittedName>
</protein>
<accession>A0ABP5SIU4</accession>
<feature type="region of interest" description="Disordered" evidence="1">
    <location>
        <begin position="72"/>
        <end position="139"/>
    </location>
</feature>
<keyword evidence="3" id="KW-1185">Reference proteome</keyword>
<comment type="caution">
    <text evidence="2">The sequence shown here is derived from an EMBL/GenBank/DDBJ whole genome shotgun (WGS) entry which is preliminary data.</text>
</comment>
<organism evidence="2 3">
    <name type="scientific">Streptomyces cuspidosporus</name>
    <dbReference type="NCBI Taxonomy" id="66882"/>
    <lineage>
        <taxon>Bacteria</taxon>
        <taxon>Bacillati</taxon>
        <taxon>Actinomycetota</taxon>
        <taxon>Actinomycetes</taxon>
        <taxon>Kitasatosporales</taxon>
        <taxon>Streptomycetaceae</taxon>
        <taxon>Streptomyces</taxon>
    </lineage>
</organism>
<evidence type="ECO:0000313" key="3">
    <source>
        <dbReference type="Proteomes" id="UP001500253"/>
    </source>
</evidence>
<gene>
    <name evidence="2" type="ORF">GCM10010246_14410</name>
</gene>
<name>A0ABP5SIU4_9ACTN</name>
<dbReference type="Proteomes" id="UP001500253">
    <property type="component" value="Unassembled WGS sequence"/>
</dbReference>
<feature type="compositionally biased region" description="Low complexity" evidence="1">
    <location>
        <begin position="119"/>
        <end position="139"/>
    </location>
</feature>
<evidence type="ECO:0000256" key="1">
    <source>
        <dbReference type="SAM" id="MobiDB-lite"/>
    </source>
</evidence>
<dbReference type="EMBL" id="BAAASD010000004">
    <property type="protein sequence ID" value="GAA2332174.1"/>
    <property type="molecule type" value="Genomic_DNA"/>
</dbReference>
<sequence>MPGMSPIEGDALDEDAAEDVLPWSLPGMGEEPLEEPQAARASARAAVAPAAAIARRRAMRREEEIIEVGIFPGGRTTPVARGEGQGTGPVPAGAGSRRVPVTSARCTPEADDLVRRPAGRAARSRPVPAARRASMRPAP</sequence>
<reference evidence="3" key="1">
    <citation type="journal article" date="2019" name="Int. J. Syst. Evol. Microbiol.">
        <title>The Global Catalogue of Microorganisms (GCM) 10K type strain sequencing project: providing services to taxonomists for standard genome sequencing and annotation.</title>
        <authorList>
            <consortium name="The Broad Institute Genomics Platform"/>
            <consortium name="The Broad Institute Genome Sequencing Center for Infectious Disease"/>
            <person name="Wu L."/>
            <person name="Ma J."/>
        </authorList>
    </citation>
    <scope>NUCLEOTIDE SEQUENCE [LARGE SCALE GENOMIC DNA]</scope>
    <source>
        <strain evidence="3">JCM 4316</strain>
    </source>
</reference>